<gene>
    <name evidence="2" type="primary">czcA_5</name>
    <name evidence="2" type="ORF">BSF38_04528</name>
</gene>
<dbReference type="GO" id="GO:0005886">
    <property type="term" value="C:plasma membrane"/>
    <property type="evidence" value="ECO:0007669"/>
    <property type="project" value="TreeGrafter"/>
</dbReference>
<dbReference type="Proteomes" id="UP000186309">
    <property type="component" value="Chromosome"/>
</dbReference>
<organism evidence="2 3">
    <name type="scientific">Paludisphaera borealis</name>
    <dbReference type="NCBI Taxonomy" id="1387353"/>
    <lineage>
        <taxon>Bacteria</taxon>
        <taxon>Pseudomonadati</taxon>
        <taxon>Planctomycetota</taxon>
        <taxon>Planctomycetia</taxon>
        <taxon>Isosphaerales</taxon>
        <taxon>Isosphaeraceae</taxon>
        <taxon>Paludisphaera</taxon>
    </lineage>
</organism>
<dbReference type="Pfam" id="PF00873">
    <property type="entry name" value="ACR_tran"/>
    <property type="match status" value="1"/>
</dbReference>
<dbReference type="PANTHER" id="PTHR32063:SF24">
    <property type="entry name" value="CATION EFFLUX SYSTEM (ACRB_ACRD_ACRF FAMILY)"/>
    <property type="match status" value="1"/>
</dbReference>
<dbReference type="SUPFAM" id="SSF82693">
    <property type="entry name" value="Multidrug efflux transporter AcrB pore domain, PN1, PN2, PC1 and PC2 subdomains"/>
    <property type="match status" value="3"/>
</dbReference>
<name>A0A1U7CVJ6_9BACT</name>
<dbReference type="PRINTS" id="PR00702">
    <property type="entry name" value="ACRIFLAVINRP"/>
</dbReference>
<dbReference type="EMBL" id="CP019082">
    <property type="protein sequence ID" value="APW62970.1"/>
    <property type="molecule type" value="Genomic_DNA"/>
</dbReference>
<dbReference type="AlphaFoldDB" id="A0A1U7CVJ6"/>
<evidence type="ECO:0000313" key="3">
    <source>
        <dbReference type="Proteomes" id="UP000186309"/>
    </source>
</evidence>
<keyword evidence="1" id="KW-1133">Transmembrane helix</keyword>
<dbReference type="OrthoDB" id="9758297at2"/>
<dbReference type="Gene3D" id="3.30.2090.10">
    <property type="entry name" value="Multidrug efflux transporter AcrB TolC docking domain, DN and DC subdomains"/>
    <property type="match status" value="2"/>
</dbReference>
<feature type="transmembrane region" description="Helical" evidence="1">
    <location>
        <begin position="1009"/>
        <end position="1035"/>
    </location>
</feature>
<feature type="transmembrane region" description="Helical" evidence="1">
    <location>
        <begin position="537"/>
        <end position="554"/>
    </location>
</feature>
<keyword evidence="3" id="KW-1185">Reference proteome</keyword>
<feature type="transmembrane region" description="Helical" evidence="1">
    <location>
        <begin position="904"/>
        <end position="926"/>
    </location>
</feature>
<feature type="transmembrane region" description="Helical" evidence="1">
    <location>
        <begin position="28"/>
        <end position="48"/>
    </location>
</feature>
<dbReference type="RefSeq" id="WP_083713271.1">
    <property type="nucleotide sequence ID" value="NZ_CP019082.1"/>
</dbReference>
<sequence length="1044" mass="113087">MTQLMEPETIGRATPSRGLNLISLARPYFGLIVLTAGLLSAYGVYSMFRMPSGIYPEVNFPRVVVIAQTPGLSVKDVEVAVTRPIEEVVSIVLGVERVRSKSVRGASELSVDFTPGTNMIQALNDVRARMAEVGAKLPPGTTTLTERQTPSVFPIISFVVTGGRNPSELHDYAYYVLRPRVSRVPDVSYATVQGGDVREIVVEVDPQALVSAGLSISDVADRLNKEHRLKAVGRLDRGTLQYQVLTDTLATDPLDLENIVVADKNAQPIRVKDLGKVTVSHEDRMVATRANGKDAVVLTVFRRLGGNTLTVSRELDAALADAAKNAPPGIHIEHVYDEALLVQTAIDNVRDAIFIGGALSVVVLLLFLRSVRATLIAALSIPLSLVISFVFLNLSGDTLNLMSLGGLAVAIGLIIDDTVVVIENIARHIADGDRGDEAVDRASKEISGAVVGSTLTTILVFLPLAFVQGMVGQFFQSLSLALSVSLLVSMVVSLTIIPVLAARYLGRRPMAHNGPVYNFLADRYEGLLRIGLRFPRTTIALFVLAVVPLVWIYSQLETGFMPDMDEGTFVLDYQMPVGTSLEQTDRVLRRVEDVLLKTPDVEGYIRRTGAELGFFATESYTGDVLIVLKPRSQRRPMAEIVEELREAIPKVVPELETEFVPTIQDQVDDLAGAESPIEVKIFGSDQAELRKLATEVGEILEKISGVVDVNTNVVMGNPDIMVRPDSVQTARVGLSVMDVENQLNAALYGQVASTLPEQDRMTNIRVRYPDHIRYDRDRLAQLPISLATAATSAAHSTAAAGIGFVPLGQLATIRLIRSPNELKRENLQPVINVTASLDKRDLGSANTEIQAKLSELKFPPGYRWEVAGDFKSQQDSFASLLTVLIVSSALVFLLLGFQFKSLTLPILIFLAQPISIASAFFALWITSTPLNISSFLGAILLIGLDVKNGIILIEYIDQLRAGGMPIREAALKAGRVRFRPILMTSLCTILGLAPLALGIGPGAQMQQPLAIAVIGGLFTNMLLTRLLIPVGYLVLKGDDKPAAV</sequence>
<dbReference type="Gene3D" id="1.20.1640.10">
    <property type="entry name" value="Multidrug efflux transporter AcrB transmembrane domain"/>
    <property type="match status" value="2"/>
</dbReference>
<keyword evidence="1" id="KW-0472">Membrane</keyword>
<dbReference type="Gene3D" id="3.30.70.1320">
    <property type="entry name" value="Multidrug efflux transporter AcrB pore domain like"/>
    <property type="match status" value="1"/>
</dbReference>
<dbReference type="InterPro" id="IPR001036">
    <property type="entry name" value="Acrflvin-R"/>
</dbReference>
<dbReference type="InterPro" id="IPR027463">
    <property type="entry name" value="AcrB_DN_DC_subdom"/>
</dbReference>
<evidence type="ECO:0000256" key="1">
    <source>
        <dbReference type="SAM" id="Phobius"/>
    </source>
</evidence>
<feature type="transmembrane region" description="Helical" evidence="1">
    <location>
        <begin position="401"/>
        <end position="425"/>
    </location>
</feature>
<feature type="transmembrane region" description="Helical" evidence="1">
    <location>
        <begin position="932"/>
        <end position="956"/>
    </location>
</feature>
<feature type="transmembrane region" description="Helical" evidence="1">
    <location>
        <begin position="976"/>
        <end position="997"/>
    </location>
</feature>
<dbReference type="SUPFAM" id="SSF82714">
    <property type="entry name" value="Multidrug efflux transporter AcrB TolC docking domain, DN and DC subdomains"/>
    <property type="match status" value="2"/>
</dbReference>
<accession>A0A1U7CVJ6</accession>
<dbReference type="Gene3D" id="3.30.70.1430">
    <property type="entry name" value="Multidrug efflux transporter AcrB pore domain"/>
    <property type="match status" value="2"/>
</dbReference>
<feature type="transmembrane region" description="Helical" evidence="1">
    <location>
        <begin position="352"/>
        <end position="368"/>
    </location>
</feature>
<feature type="transmembrane region" description="Helical" evidence="1">
    <location>
        <begin position="877"/>
        <end position="897"/>
    </location>
</feature>
<dbReference type="GO" id="GO:0042910">
    <property type="term" value="F:xenobiotic transmembrane transporter activity"/>
    <property type="evidence" value="ECO:0007669"/>
    <property type="project" value="TreeGrafter"/>
</dbReference>
<evidence type="ECO:0000313" key="2">
    <source>
        <dbReference type="EMBL" id="APW62970.1"/>
    </source>
</evidence>
<keyword evidence="1" id="KW-0812">Transmembrane</keyword>
<protein>
    <submittedName>
        <fullName evidence="2">Cobalt-zinc-cadmium resistance protein CzcA</fullName>
    </submittedName>
</protein>
<dbReference type="PANTHER" id="PTHR32063">
    <property type="match status" value="1"/>
</dbReference>
<dbReference type="Gene3D" id="3.30.70.1440">
    <property type="entry name" value="Multidrug efflux transporter AcrB pore domain"/>
    <property type="match status" value="1"/>
</dbReference>
<proteinExistence type="predicted"/>
<feature type="transmembrane region" description="Helical" evidence="1">
    <location>
        <begin position="375"/>
        <end position="395"/>
    </location>
</feature>
<dbReference type="STRING" id="1387353.BSF38_04528"/>
<feature type="transmembrane region" description="Helical" evidence="1">
    <location>
        <begin position="446"/>
        <end position="466"/>
    </location>
</feature>
<feature type="transmembrane region" description="Helical" evidence="1">
    <location>
        <begin position="478"/>
        <end position="501"/>
    </location>
</feature>
<dbReference type="SUPFAM" id="SSF82866">
    <property type="entry name" value="Multidrug efflux transporter AcrB transmembrane domain"/>
    <property type="match status" value="2"/>
</dbReference>
<reference evidence="3" key="1">
    <citation type="submission" date="2016-12" db="EMBL/GenBank/DDBJ databases">
        <title>Comparative genomics of four Isosphaeraceae planctomycetes: a common pool of plasmids and glycoside hydrolase genes.</title>
        <authorList>
            <person name="Ivanova A."/>
        </authorList>
    </citation>
    <scope>NUCLEOTIDE SEQUENCE [LARGE SCALE GENOMIC DNA]</scope>
    <source>
        <strain evidence="3">PX4</strain>
    </source>
</reference>
<dbReference type="KEGG" id="pbor:BSF38_04528"/>